<reference evidence="1 2" key="1">
    <citation type="submission" date="2020-08" db="EMBL/GenBank/DDBJ databases">
        <title>Genomic Encyclopedia of Type Strains, Phase IV (KMG-V): Genome sequencing to study the core and pangenomes of soil and plant-associated prokaryotes.</title>
        <authorList>
            <person name="Whitman W."/>
        </authorList>
    </citation>
    <scope>NUCLEOTIDE SEQUENCE [LARGE SCALE GENOMIC DNA]</scope>
    <source>
        <strain evidence="1 2">M8UP14</strain>
    </source>
</reference>
<evidence type="ECO:0000313" key="1">
    <source>
        <dbReference type="EMBL" id="MBB5061078.1"/>
    </source>
</evidence>
<evidence type="ECO:0000313" key="2">
    <source>
        <dbReference type="Proteomes" id="UP000540989"/>
    </source>
</evidence>
<dbReference type="Proteomes" id="UP000540989">
    <property type="component" value="Unassembled WGS sequence"/>
</dbReference>
<protein>
    <recommendedName>
        <fullName evidence="3">DUF3108 domain-containing protein</fullName>
    </recommendedName>
</protein>
<evidence type="ECO:0008006" key="3">
    <source>
        <dbReference type="Google" id="ProtNLM"/>
    </source>
</evidence>
<comment type="caution">
    <text evidence="1">The sequence shown here is derived from an EMBL/GenBank/DDBJ whole genome shotgun (WGS) entry which is preliminary data.</text>
</comment>
<organism evidence="1 2">
    <name type="scientific">Granulicella aggregans</name>
    <dbReference type="NCBI Taxonomy" id="474949"/>
    <lineage>
        <taxon>Bacteria</taxon>
        <taxon>Pseudomonadati</taxon>
        <taxon>Acidobacteriota</taxon>
        <taxon>Terriglobia</taxon>
        <taxon>Terriglobales</taxon>
        <taxon>Acidobacteriaceae</taxon>
        <taxon>Granulicella</taxon>
    </lineage>
</organism>
<dbReference type="RefSeq" id="WP_348641454.1">
    <property type="nucleotide sequence ID" value="NZ_JACHIP010000027.1"/>
</dbReference>
<name>A0A7W7ZJV6_9BACT</name>
<proteinExistence type="predicted"/>
<dbReference type="AlphaFoldDB" id="A0A7W7ZJV6"/>
<gene>
    <name evidence="1" type="ORF">HDF16_005814</name>
</gene>
<keyword evidence="2" id="KW-1185">Reference proteome</keyword>
<dbReference type="EMBL" id="JACHIP010000027">
    <property type="protein sequence ID" value="MBB5061078.1"/>
    <property type="molecule type" value="Genomic_DNA"/>
</dbReference>
<sequence>MRLSRIWLGTTLLISTVAFTASAETIRVRYPQGSTHGFLALRTLDGKIIATGESTQTVRGIQVTSRLTFHFRDGSIDDDETIFSQKGVFRLISDHHIQHGPSFPKPIDLLINALDGELIWRDENGTSTQTHMDLPDDVSNGLPPNLLVNISPTIPETKVFYIVAGKKPRLIHISIKPTGTAAFSVGTLRRKATDFTLHVELGGITGVVAPIIGKQPPDFHIWLQDGKPPAFIREEGALYEGGPVWRMEQLSPMLR</sequence>
<accession>A0A7W7ZJV6</accession>